<organism evidence="1 2">
    <name type="scientific">Cyclotella atomus</name>
    <dbReference type="NCBI Taxonomy" id="382360"/>
    <lineage>
        <taxon>Eukaryota</taxon>
        <taxon>Sar</taxon>
        <taxon>Stramenopiles</taxon>
        <taxon>Ochrophyta</taxon>
        <taxon>Bacillariophyta</taxon>
        <taxon>Coscinodiscophyceae</taxon>
        <taxon>Thalassiosirophycidae</taxon>
        <taxon>Stephanodiscales</taxon>
        <taxon>Stephanodiscaceae</taxon>
        <taxon>Cyclotella</taxon>
    </lineage>
</organism>
<protein>
    <submittedName>
        <fullName evidence="1">Uncharacterized protein</fullName>
    </submittedName>
</protein>
<name>A0ABD3NN93_9STRA</name>
<proteinExistence type="predicted"/>
<gene>
    <name evidence="1" type="ORF">ACHAWO_012802</name>
</gene>
<evidence type="ECO:0000313" key="1">
    <source>
        <dbReference type="EMBL" id="KAL3776636.1"/>
    </source>
</evidence>
<reference evidence="1 2" key="1">
    <citation type="submission" date="2024-10" db="EMBL/GenBank/DDBJ databases">
        <title>Updated reference genomes for cyclostephanoid diatoms.</title>
        <authorList>
            <person name="Roberts W.R."/>
            <person name="Alverson A.J."/>
        </authorList>
    </citation>
    <scope>NUCLEOTIDE SEQUENCE [LARGE SCALE GENOMIC DNA]</scope>
    <source>
        <strain evidence="1 2">AJA010-31</strain>
    </source>
</reference>
<sequence length="210" mass="23158">MNIASNTMNEFECNSKNIYFGSLARIADLKENPFQVKVAPREIWETGDYIVAQYIDAKGKRVDYLEHCDGTLHPLKPKDIVVGALGERCATQEVVGSWKLIDKKIANPTLDHICGSGMFGIESSRSKWHNVETSQFRYVGHCFRNDKKVCVRDFAPATTTAMPTCPIILIVGTSMSCGKTISGKMIIDIIKNDLGIHNVAGTKFTGGGKQ</sequence>
<dbReference type="Proteomes" id="UP001530400">
    <property type="component" value="Unassembled WGS sequence"/>
</dbReference>
<comment type="caution">
    <text evidence="1">The sequence shown here is derived from an EMBL/GenBank/DDBJ whole genome shotgun (WGS) entry which is preliminary data.</text>
</comment>
<dbReference type="AlphaFoldDB" id="A0ABD3NN93"/>
<evidence type="ECO:0000313" key="2">
    <source>
        <dbReference type="Proteomes" id="UP001530400"/>
    </source>
</evidence>
<dbReference type="EMBL" id="JALLPJ020001089">
    <property type="protein sequence ID" value="KAL3776636.1"/>
    <property type="molecule type" value="Genomic_DNA"/>
</dbReference>
<accession>A0ABD3NN93</accession>
<keyword evidence="2" id="KW-1185">Reference proteome</keyword>